<organism evidence="2 3">
    <name type="scientific">Quadrisphaera setariae</name>
    <dbReference type="NCBI Taxonomy" id="2593304"/>
    <lineage>
        <taxon>Bacteria</taxon>
        <taxon>Bacillati</taxon>
        <taxon>Actinomycetota</taxon>
        <taxon>Actinomycetes</taxon>
        <taxon>Kineosporiales</taxon>
        <taxon>Kineosporiaceae</taxon>
        <taxon>Quadrisphaera</taxon>
    </lineage>
</organism>
<comment type="caution">
    <text evidence="2">The sequence shown here is derived from an EMBL/GenBank/DDBJ whole genome shotgun (WGS) entry which is preliminary data.</text>
</comment>
<dbReference type="Proteomes" id="UP000321234">
    <property type="component" value="Unassembled WGS sequence"/>
</dbReference>
<dbReference type="EMBL" id="VKAC01000002">
    <property type="protein sequence ID" value="TXR57312.1"/>
    <property type="molecule type" value="Genomic_DNA"/>
</dbReference>
<sequence length="129" mass="13749">MAPVPADASDERRAQRRLGQELLDEVAADLAALPGSSRRRMFGCEGLFTAGRVVAFVDGDGALVVKLPPDRASDLVAEGTATRVRMGRSPAREWVAVPRAGAADELRPLWAELVRASYDHVSSGAPRPS</sequence>
<evidence type="ECO:0000313" key="2">
    <source>
        <dbReference type="EMBL" id="TXR57312.1"/>
    </source>
</evidence>
<dbReference type="SUPFAM" id="SSF159894">
    <property type="entry name" value="YgaC/TfoX-N like"/>
    <property type="match status" value="1"/>
</dbReference>
<dbReference type="InterPro" id="IPR007076">
    <property type="entry name" value="TfoX_N"/>
</dbReference>
<protein>
    <submittedName>
        <fullName evidence="2">TfoX/Sxy family protein</fullName>
    </submittedName>
</protein>
<proteinExistence type="predicted"/>
<dbReference type="Gene3D" id="3.30.1460.30">
    <property type="entry name" value="YgaC/TfoX-N like chaperone"/>
    <property type="match status" value="1"/>
</dbReference>
<accession>A0A5C8ZHA3</accession>
<name>A0A5C8ZHA3_9ACTN</name>
<dbReference type="OrthoDB" id="8779526at2"/>
<evidence type="ECO:0000259" key="1">
    <source>
        <dbReference type="Pfam" id="PF04993"/>
    </source>
</evidence>
<gene>
    <name evidence="2" type="ORF">FMM08_03300</name>
</gene>
<feature type="domain" description="TfoX N-terminal" evidence="1">
    <location>
        <begin position="30"/>
        <end position="119"/>
    </location>
</feature>
<reference evidence="2 3" key="1">
    <citation type="submission" date="2019-07" db="EMBL/GenBank/DDBJ databases">
        <title>Quadrisphaera sp. strain DD2A genome sequencing and assembly.</title>
        <authorList>
            <person name="Kim I."/>
        </authorList>
    </citation>
    <scope>NUCLEOTIDE SEQUENCE [LARGE SCALE GENOMIC DNA]</scope>
    <source>
        <strain evidence="2 3">DD2A</strain>
    </source>
</reference>
<keyword evidence="3" id="KW-1185">Reference proteome</keyword>
<evidence type="ECO:0000313" key="3">
    <source>
        <dbReference type="Proteomes" id="UP000321234"/>
    </source>
</evidence>
<dbReference type="Pfam" id="PF04993">
    <property type="entry name" value="TfoX_N"/>
    <property type="match status" value="1"/>
</dbReference>
<dbReference type="AlphaFoldDB" id="A0A5C8ZHA3"/>